<accession>A0A3S0YJ71</accession>
<name>A0A3S0YJ71_CHLFR</name>
<dbReference type="Gene3D" id="3.40.50.1110">
    <property type="entry name" value="SGNH hydrolase"/>
    <property type="match status" value="1"/>
</dbReference>
<dbReference type="AlphaFoldDB" id="A0A3S0YJ71"/>
<dbReference type="InterPro" id="IPR036709">
    <property type="entry name" value="Autotransporte_beta_dom_sf"/>
</dbReference>
<evidence type="ECO:0000259" key="2">
    <source>
        <dbReference type="PROSITE" id="PS51208"/>
    </source>
</evidence>
<protein>
    <submittedName>
        <fullName evidence="3">Lipase/esterase</fullName>
    </submittedName>
</protein>
<dbReference type="OrthoDB" id="5292073at2"/>
<dbReference type="InterPro" id="IPR036514">
    <property type="entry name" value="SGNH_hydro_sf"/>
</dbReference>
<dbReference type="PANTHER" id="PTHR45648:SF22">
    <property type="entry name" value="GDSL LIPASE_ACYLHYDROLASE FAMILY PROTEIN (AFU_ORTHOLOGUE AFUA_4G14700)"/>
    <property type="match status" value="1"/>
</dbReference>
<sequence>MTKNTVKNLGIALSFIPVFIPFKALADDYNQLFIFGDSLSDNGNLFKLTGGIFPLSPPYFQGRFSNGPVWVEILGSDLKIDTNVTNNFAIGGSTSGNTNALSETLKIPLPSLPDQLDNFNSTPGTPSPDALFILWAGANDYLIKPTEQRATDTQVVVNNLSNAVRTLINKGARNIIVPNLPDLGKTPQERSQDTASSITTLTNSHNNNLNLALQQIAKNRNVNIIPLDVNALFNEILAEPAKYGYTNVTDRCFNQAVGTLCSNPDQYLFWDGIHPTARGHQLIAEYTVAVLNAPEDIIPQADVALNVAKRQVQLIDAHLVALRNTSEKPPANRLSVFLKGDANFGNKDSTNQDPGYDSTNSGVAAGFDYHITNQLAVGTALGFASNDTEVGKNKGDIEVNGYAVSVYSNYVQKGFYSNAALTYGGNDFDIKRKITFNNRRAIANTEGTQFSVNLNGGYIARSGSVSYGPTLGLRYDRVSIDGYTEKEAGSLNMKVGEQQAESCILSVGAQVAVALKTGIGTVIPNIRASYEHQLAQNKRTITTELVTQPGIPMRVKTNDSDHDYFKLGAGAQVVFSENFAGAIDYETAIGLENFSDNTIKGEIRYQF</sequence>
<dbReference type="Gene3D" id="2.40.128.130">
    <property type="entry name" value="Autotransporter beta-domain"/>
    <property type="match status" value="1"/>
</dbReference>
<comment type="caution">
    <text evidence="3">The sequence shown here is derived from an EMBL/GenBank/DDBJ whole genome shotgun (WGS) entry which is preliminary data.</text>
</comment>
<dbReference type="SUPFAM" id="SSF52266">
    <property type="entry name" value="SGNH hydrolase"/>
    <property type="match status" value="1"/>
</dbReference>
<keyword evidence="1" id="KW-0378">Hydrolase</keyword>
<dbReference type="PANTHER" id="PTHR45648">
    <property type="entry name" value="GDSL LIPASE/ACYLHYDROLASE FAMILY PROTEIN (AFU_ORTHOLOGUE AFUA_4G14700)"/>
    <property type="match status" value="1"/>
</dbReference>
<reference evidence="3 4" key="1">
    <citation type="journal article" date="2019" name="Genome Biol. Evol.">
        <title>Day and night: Metabolic profiles and evolutionary relationships of six axenic non-marine cyanobacteria.</title>
        <authorList>
            <person name="Will S.E."/>
            <person name="Henke P."/>
            <person name="Boedeker C."/>
            <person name="Huang S."/>
            <person name="Brinkmann H."/>
            <person name="Rohde M."/>
            <person name="Jarek M."/>
            <person name="Friedl T."/>
            <person name="Seufert S."/>
            <person name="Schumacher M."/>
            <person name="Overmann J."/>
            <person name="Neumann-Schaal M."/>
            <person name="Petersen J."/>
        </authorList>
    </citation>
    <scope>NUCLEOTIDE SEQUENCE [LARGE SCALE GENOMIC DNA]</scope>
    <source>
        <strain evidence="3 4">PCC 6912</strain>
    </source>
</reference>
<dbReference type="InterPro" id="IPR051058">
    <property type="entry name" value="GDSL_Est/Lipase"/>
</dbReference>
<dbReference type="Proteomes" id="UP000268857">
    <property type="component" value="Unassembled WGS sequence"/>
</dbReference>
<feature type="domain" description="Autotransporter" evidence="2">
    <location>
        <begin position="329"/>
        <end position="607"/>
    </location>
</feature>
<dbReference type="EMBL" id="RSCJ01000002">
    <property type="protein sequence ID" value="RUR85924.1"/>
    <property type="molecule type" value="Genomic_DNA"/>
</dbReference>
<dbReference type="RefSeq" id="WP_016877802.1">
    <property type="nucleotide sequence ID" value="NZ_AJLN01000134.1"/>
</dbReference>
<dbReference type="InterPro" id="IPR005546">
    <property type="entry name" value="Autotransporte_beta"/>
</dbReference>
<evidence type="ECO:0000313" key="4">
    <source>
        <dbReference type="Proteomes" id="UP000268857"/>
    </source>
</evidence>
<dbReference type="GO" id="GO:0019867">
    <property type="term" value="C:outer membrane"/>
    <property type="evidence" value="ECO:0007669"/>
    <property type="project" value="InterPro"/>
</dbReference>
<dbReference type="InterPro" id="IPR001087">
    <property type="entry name" value="GDSL"/>
</dbReference>
<dbReference type="GO" id="GO:0016788">
    <property type="term" value="F:hydrolase activity, acting on ester bonds"/>
    <property type="evidence" value="ECO:0007669"/>
    <property type="project" value="InterPro"/>
</dbReference>
<dbReference type="PROSITE" id="PS51208">
    <property type="entry name" value="AUTOTRANSPORTER"/>
    <property type="match status" value="1"/>
</dbReference>
<keyword evidence="4" id="KW-1185">Reference proteome</keyword>
<dbReference type="CDD" id="cd01846">
    <property type="entry name" value="fatty_acyltransferase_like"/>
    <property type="match status" value="1"/>
</dbReference>
<dbReference type="Pfam" id="PF03797">
    <property type="entry name" value="Autotransporter"/>
    <property type="match status" value="1"/>
</dbReference>
<proteinExistence type="predicted"/>
<dbReference type="InterPro" id="IPR006315">
    <property type="entry name" value="OM_autotransptr_brl_dom"/>
</dbReference>
<evidence type="ECO:0000256" key="1">
    <source>
        <dbReference type="ARBA" id="ARBA00022801"/>
    </source>
</evidence>
<organism evidence="3 4">
    <name type="scientific">Chlorogloeopsis fritschii PCC 6912</name>
    <dbReference type="NCBI Taxonomy" id="211165"/>
    <lineage>
        <taxon>Bacteria</taxon>
        <taxon>Bacillati</taxon>
        <taxon>Cyanobacteriota</taxon>
        <taxon>Cyanophyceae</taxon>
        <taxon>Nostocales</taxon>
        <taxon>Chlorogloeopsidaceae</taxon>
        <taxon>Chlorogloeopsis</taxon>
    </lineage>
</organism>
<gene>
    <name evidence="3" type="primary">estA</name>
    <name evidence="3" type="ORF">PCC6912_07490</name>
</gene>
<dbReference type="Pfam" id="PF00657">
    <property type="entry name" value="Lipase_GDSL"/>
    <property type="match status" value="1"/>
</dbReference>
<dbReference type="SMART" id="SM00869">
    <property type="entry name" value="Autotransporter"/>
    <property type="match status" value="1"/>
</dbReference>
<dbReference type="SUPFAM" id="SSF103515">
    <property type="entry name" value="Autotransporter"/>
    <property type="match status" value="1"/>
</dbReference>
<evidence type="ECO:0000313" key="3">
    <source>
        <dbReference type="EMBL" id="RUR85924.1"/>
    </source>
</evidence>
<dbReference type="NCBIfam" id="TIGR01414">
    <property type="entry name" value="autotrans_barl"/>
    <property type="match status" value="1"/>
</dbReference>